<proteinExistence type="predicted"/>
<dbReference type="InterPro" id="IPR039149">
    <property type="entry name" value="ZNF800"/>
</dbReference>
<evidence type="ECO:0000256" key="1">
    <source>
        <dbReference type="PROSITE-ProRule" id="PRU00042"/>
    </source>
</evidence>
<feature type="compositionally biased region" description="Basic and acidic residues" evidence="2">
    <location>
        <begin position="832"/>
        <end position="857"/>
    </location>
</feature>
<evidence type="ECO:0000259" key="3">
    <source>
        <dbReference type="PROSITE" id="PS50157"/>
    </source>
</evidence>
<keyword evidence="4" id="KW-1185">Reference proteome</keyword>
<dbReference type="Pfam" id="PF13894">
    <property type="entry name" value="zf-C2H2_4"/>
    <property type="match status" value="1"/>
</dbReference>
<keyword evidence="1" id="KW-0479">Metal-binding</keyword>
<dbReference type="InterPro" id="IPR036236">
    <property type="entry name" value="Znf_C2H2_sf"/>
</dbReference>
<sequence length="1048" mass="118059">MKTLKAKLKAKKNSGKFSTIKCTAKDASSSLSSSSDLSELRKPIDISTCSLLQVTKLLDTGSDEIQNILAYECDIIYECRICKSLFRSLVNFISHKRVYCKEKYNIFNRKAMDNIVGKKTLVDLEPHMDVGFKENESNERMLRSQVLQKDSNLDLTSVMDIIQEKKCEHTESSNLRANEYKSKSTEIISDNQQILLEALSSSQSAVYQTVRENTADLMKAQIIELQKIMNKNTAVLGPNGRCIEVNQVEKTDNNFQSCDNNDNIEISDANATDELICPICKGEFATKKTLAHHVKSQHTSYKMIYSCPCCPNSFRNTWSVYRHLYKVHKKSNEQVRKLRNQIQDKAYRKVCIEDQQSIQKCGLNSKDCNQRKKLTDENQEWMNQVESDAELQRCGGCGRRFDRKAALQSHLQLCQRRIAVCNGAANKAKKSGKIPSVDNVFIHNNSAKLIAEMHDEVPHTSTADTKSSPVKGDPSTWTETESQVAGMDFSKSSEENELSIRVDEVSTLSTADWEMLGVNTFCEKEESRINSNKSTSNECYDKESCSVTNIKDLPTLAAAPDSPEILYTRINASPPNSVTVGSKRRKIDTIDGGKEFAIESEISLQQKSLALPNNSTSITSSTSTKSSTTTAVESSFIAKNDNVDNSKMDNFSSKYDISRISNIRKLQCLKCRRKFSSITNLRRHMAIHMGWNRYSCALCDFKSFVKCDCLAHCNKVHDAKNNQGLLEQIVVPISQVEGSPNQPLIIDIATMEDASADPEIITTTAHQSNEHDHSISNNTTHVDKVDAMKKTTFAAEKRSFEAESNSATLVGSNNGTRNMSRNNSFEETQESLQRENESESDCNDSKNAEQERSKMSPEKLQYINNRSPQFLAQSTLDKNPDLKRMVMEVIFGTVETADVSNSDKIQIDPAFKIITEEKVTNNESMKAIKMASMKDDNNEETLNNEVVKEENDKKDQESSKKDDSGNKQIFNHDDQPRPQRSMRRIKFVNKKYSSYLPEQTSRSDNIQKSVPYSLNKSVNAKLLTDKIPTVVICRADTVRGLCNIKKII</sequence>
<feature type="compositionally biased region" description="Polar residues" evidence="2">
    <location>
        <begin position="459"/>
        <end position="468"/>
    </location>
</feature>
<dbReference type="GO" id="GO:0008270">
    <property type="term" value="F:zinc ion binding"/>
    <property type="evidence" value="ECO:0007669"/>
    <property type="project" value="UniProtKB-KW"/>
</dbReference>
<feature type="compositionally biased region" description="Polar residues" evidence="2">
    <location>
        <begin position="802"/>
        <end position="826"/>
    </location>
</feature>
<dbReference type="Pfam" id="PF00096">
    <property type="entry name" value="zf-C2H2"/>
    <property type="match status" value="2"/>
</dbReference>
<dbReference type="SUPFAM" id="SSF57667">
    <property type="entry name" value="beta-beta-alpha zinc fingers"/>
    <property type="match status" value="1"/>
</dbReference>
<dbReference type="PANTHER" id="PTHR21020">
    <property type="entry name" value="ZINC FINGER PROTEIN 800"/>
    <property type="match status" value="1"/>
</dbReference>
<feature type="domain" description="C2H2-type" evidence="3">
    <location>
        <begin position="77"/>
        <end position="104"/>
    </location>
</feature>
<dbReference type="RefSeq" id="XP_015606310.1">
    <property type="nucleotide sequence ID" value="XM_015750824.2"/>
</dbReference>
<feature type="compositionally biased region" description="Basic and acidic residues" evidence="2">
    <location>
        <begin position="946"/>
        <end position="977"/>
    </location>
</feature>
<evidence type="ECO:0000256" key="2">
    <source>
        <dbReference type="SAM" id="MobiDB-lite"/>
    </source>
</evidence>
<organism evidence="4 5">
    <name type="scientific">Cephus cinctus</name>
    <name type="common">Wheat stem sawfly</name>
    <dbReference type="NCBI Taxonomy" id="211228"/>
    <lineage>
        <taxon>Eukaryota</taxon>
        <taxon>Metazoa</taxon>
        <taxon>Ecdysozoa</taxon>
        <taxon>Arthropoda</taxon>
        <taxon>Hexapoda</taxon>
        <taxon>Insecta</taxon>
        <taxon>Pterygota</taxon>
        <taxon>Neoptera</taxon>
        <taxon>Endopterygota</taxon>
        <taxon>Hymenoptera</taxon>
        <taxon>Cephoidea</taxon>
        <taxon>Cephidae</taxon>
        <taxon>Cephus</taxon>
    </lineage>
</organism>
<feature type="domain" description="C2H2-type" evidence="3">
    <location>
        <begin position="666"/>
        <end position="693"/>
    </location>
</feature>
<feature type="domain" description="C2H2-type" evidence="3">
    <location>
        <begin position="275"/>
        <end position="303"/>
    </location>
</feature>
<gene>
    <name evidence="5" type="primary">LOC107273033</name>
</gene>
<feature type="region of interest" description="Disordered" evidence="2">
    <location>
        <begin position="797"/>
        <end position="858"/>
    </location>
</feature>
<keyword evidence="1" id="KW-0862">Zinc</keyword>
<dbReference type="PROSITE" id="PS50157">
    <property type="entry name" value="ZINC_FINGER_C2H2_2"/>
    <property type="match status" value="4"/>
</dbReference>
<dbReference type="SMART" id="SM00355">
    <property type="entry name" value="ZnF_C2H2"/>
    <property type="match status" value="6"/>
</dbReference>
<accession>A0AAJ7FSN2</accession>
<dbReference type="PROSITE" id="PS00028">
    <property type="entry name" value="ZINC_FINGER_C2H2_1"/>
    <property type="match status" value="3"/>
</dbReference>
<dbReference type="KEGG" id="ccin:107273033"/>
<dbReference type="Gene3D" id="3.30.160.60">
    <property type="entry name" value="Classic Zinc Finger"/>
    <property type="match status" value="2"/>
</dbReference>
<reference evidence="5" key="1">
    <citation type="submission" date="2025-08" db="UniProtKB">
        <authorList>
            <consortium name="RefSeq"/>
        </authorList>
    </citation>
    <scope>IDENTIFICATION</scope>
</reference>
<dbReference type="GeneID" id="107273033"/>
<dbReference type="Proteomes" id="UP000694920">
    <property type="component" value="Unplaced"/>
</dbReference>
<feature type="domain" description="C2H2-type" evidence="3">
    <location>
        <begin position="305"/>
        <end position="333"/>
    </location>
</feature>
<evidence type="ECO:0000313" key="5">
    <source>
        <dbReference type="RefSeq" id="XP_015606310.1"/>
    </source>
</evidence>
<feature type="region of interest" description="Disordered" evidence="2">
    <location>
        <begin position="459"/>
        <end position="495"/>
    </location>
</feature>
<dbReference type="InterPro" id="IPR013087">
    <property type="entry name" value="Znf_C2H2_type"/>
</dbReference>
<keyword evidence="1" id="KW-0863">Zinc-finger</keyword>
<evidence type="ECO:0000313" key="4">
    <source>
        <dbReference type="Proteomes" id="UP000694920"/>
    </source>
</evidence>
<dbReference type="PANTHER" id="PTHR21020:SF0">
    <property type="entry name" value="ZINC FINGER PROTEIN 800"/>
    <property type="match status" value="1"/>
</dbReference>
<dbReference type="AlphaFoldDB" id="A0AAJ7FSN2"/>
<protein>
    <submittedName>
        <fullName evidence="5">Uncharacterized protein LOC107273033</fullName>
    </submittedName>
</protein>
<name>A0AAJ7FSN2_CEPCN</name>
<feature type="region of interest" description="Disordered" evidence="2">
    <location>
        <begin position="931"/>
        <end position="982"/>
    </location>
</feature>